<accession>A0A8J3X924</accession>
<feature type="binding site" evidence="7">
    <location>
        <position position="260"/>
    </location>
    <ligand>
        <name>glyoxylate</name>
        <dbReference type="ChEBI" id="CHEBI:36655"/>
    </ligand>
</feature>
<reference evidence="9 10" key="1">
    <citation type="submission" date="2021-01" db="EMBL/GenBank/DDBJ databases">
        <title>Whole genome shotgun sequence of Planotetraspora mira NBRC 15435.</title>
        <authorList>
            <person name="Komaki H."/>
            <person name="Tamura T."/>
        </authorList>
    </citation>
    <scope>NUCLEOTIDE SEQUENCE [LARGE SCALE GENOMIC DNA]</scope>
    <source>
        <strain evidence="9 10">NBRC 15435</strain>
    </source>
</reference>
<evidence type="ECO:0000313" key="10">
    <source>
        <dbReference type="Proteomes" id="UP000650628"/>
    </source>
</evidence>
<dbReference type="Gene3D" id="3.20.20.70">
    <property type="entry name" value="Aldolase class I"/>
    <property type="match status" value="1"/>
</dbReference>
<dbReference type="CDD" id="cd03332">
    <property type="entry name" value="LMO_FMN"/>
    <property type="match status" value="1"/>
</dbReference>
<feature type="binding site" evidence="7">
    <location>
        <position position="127"/>
    </location>
    <ligand>
        <name>FMN</name>
        <dbReference type="ChEBI" id="CHEBI:58210"/>
    </ligand>
</feature>
<feature type="active site" description="Proton acceptor" evidence="6">
    <location>
        <position position="284"/>
    </location>
</feature>
<dbReference type="InterPro" id="IPR013785">
    <property type="entry name" value="Aldolase_TIM"/>
</dbReference>
<dbReference type="InterPro" id="IPR037350">
    <property type="entry name" value="LMO_FMN"/>
</dbReference>
<evidence type="ECO:0000256" key="3">
    <source>
        <dbReference type="ARBA" id="ARBA00022643"/>
    </source>
</evidence>
<keyword evidence="10" id="KW-1185">Reference proteome</keyword>
<keyword evidence="3 7" id="KW-0288">FMN</keyword>
<dbReference type="SUPFAM" id="SSF51395">
    <property type="entry name" value="FMN-linked oxidoreductases"/>
    <property type="match status" value="1"/>
</dbReference>
<dbReference type="PROSITE" id="PS51349">
    <property type="entry name" value="FMN_HYDROXY_ACID_DH_2"/>
    <property type="match status" value="1"/>
</dbReference>
<evidence type="ECO:0000256" key="2">
    <source>
        <dbReference type="ARBA" id="ARBA00022630"/>
    </source>
</evidence>
<feature type="binding site" evidence="7">
    <location>
        <begin position="98"/>
        <end position="100"/>
    </location>
    <ligand>
        <name>FMN</name>
        <dbReference type="ChEBI" id="CHEBI:58210"/>
    </ligand>
</feature>
<proteinExistence type="inferred from homology"/>
<gene>
    <name evidence="9" type="ORF">Pmi06nite_15700</name>
</gene>
<feature type="binding site" evidence="7">
    <location>
        <begin position="315"/>
        <end position="319"/>
    </location>
    <ligand>
        <name>FMN</name>
        <dbReference type="ChEBI" id="CHEBI:58210"/>
    </ligand>
</feature>
<feature type="binding site" evidence="7">
    <location>
        <position position="149"/>
    </location>
    <ligand>
        <name>FMN</name>
        <dbReference type="ChEBI" id="CHEBI:58210"/>
    </ligand>
</feature>
<feature type="binding site" evidence="7">
    <location>
        <position position="151"/>
    </location>
    <ligand>
        <name>glyoxylate</name>
        <dbReference type="ChEBI" id="CHEBI:36655"/>
    </ligand>
</feature>
<evidence type="ECO:0000259" key="8">
    <source>
        <dbReference type="PROSITE" id="PS51349"/>
    </source>
</evidence>
<evidence type="ECO:0000256" key="4">
    <source>
        <dbReference type="ARBA" id="ARBA00023002"/>
    </source>
</evidence>
<dbReference type="Pfam" id="PF01070">
    <property type="entry name" value="FMN_dh"/>
    <property type="match status" value="1"/>
</dbReference>
<feature type="domain" description="FMN hydroxy acid dehydrogenase" evidence="8">
    <location>
        <begin position="19"/>
        <end position="387"/>
    </location>
</feature>
<comment type="cofactor">
    <cofactor evidence="1">
        <name>FMN</name>
        <dbReference type="ChEBI" id="CHEBI:58210"/>
    </cofactor>
</comment>
<evidence type="ECO:0000256" key="1">
    <source>
        <dbReference type="ARBA" id="ARBA00001917"/>
    </source>
</evidence>
<dbReference type="InterPro" id="IPR000262">
    <property type="entry name" value="FMN-dep_DH"/>
</dbReference>
<evidence type="ECO:0000256" key="7">
    <source>
        <dbReference type="PIRSR" id="PIRSR000138-2"/>
    </source>
</evidence>
<dbReference type="PANTHER" id="PTHR10578:SF143">
    <property type="entry name" value="FMN-DEPENDENT ALPHA-HYDROXY ACID DEHYDROGENASE PB1A11.03"/>
    <property type="match status" value="1"/>
</dbReference>
<comment type="caution">
    <text evidence="9">The sequence shown here is derived from an EMBL/GenBank/DDBJ whole genome shotgun (WGS) entry which is preliminary data.</text>
</comment>
<feature type="binding site" evidence="7">
    <location>
        <position position="282"/>
    </location>
    <ligand>
        <name>FMN</name>
        <dbReference type="ChEBI" id="CHEBI:58210"/>
    </ligand>
</feature>
<evidence type="ECO:0000256" key="6">
    <source>
        <dbReference type="PIRSR" id="PIRSR000138-1"/>
    </source>
</evidence>
<organism evidence="9 10">
    <name type="scientific">Planotetraspora mira</name>
    <dbReference type="NCBI Taxonomy" id="58121"/>
    <lineage>
        <taxon>Bacteria</taxon>
        <taxon>Bacillati</taxon>
        <taxon>Actinomycetota</taxon>
        <taxon>Actinomycetes</taxon>
        <taxon>Streptosporangiales</taxon>
        <taxon>Streptosporangiaceae</taxon>
        <taxon>Planotetraspora</taxon>
    </lineage>
</organism>
<feature type="binding site" evidence="7">
    <location>
        <position position="186"/>
    </location>
    <ligand>
        <name>glyoxylate</name>
        <dbReference type="ChEBI" id="CHEBI:36655"/>
    </ligand>
</feature>
<keyword evidence="2 7" id="KW-0285">Flavoprotein</keyword>
<comment type="similarity">
    <text evidence="5">Belongs to the FMN-dependent alpha-hydroxy acid dehydrogenase family.</text>
</comment>
<dbReference type="PIRSF" id="PIRSF000138">
    <property type="entry name" value="Al-hdrx_acd_dh"/>
    <property type="match status" value="1"/>
</dbReference>
<evidence type="ECO:0000313" key="9">
    <source>
        <dbReference type="EMBL" id="GII28128.1"/>
    </source>
</evidence>
<feature type="binding site" evidence="7">
    <location>
        <position position="287"/>
    </location>
    <ligand>
        <name>glyoxylate</name>
        <dbReference type="ChEBI" id="CHEBI:36655"/>
    </ligand>
</feature>
<dbReference type="AlphaFoldDB" id="A0A8J3X924"/>
<dbReference type="InterPro" id="IPR012133">
    <property type="entry name" value="Alpha-hydoxy_acid_DH_FMN"/>
</dbReference>
<dbReference type="EMBL" id="BOOO01000008">
    <property type="protein sequence ID" value="GII28128.1"/>
    <property type="molecule type" value="Genomic_DNA"/>
</dbReference>
<dbReference type="RefSeq" id="WP_203952198.1">
    <property type="nucleotide sequence ID" value="NZ_BOOO01000008.1"/>
</dbReference>
<name>A0A8J3X924_9ACTN</name>
<dbReference type="InterPro" id="IPR008259">
    <property type="entry name" value="FMN_hydac_DH_AS"/>
</dbReference>
<feature type="binding site" evidence="7">
    <location>
        <position position="45"/>
    </location>
    <ligand>
        <name>glyoxylate</name>
        <dbReference type="ChEBI" id="CHEBI:36655"/>
    </ligand>
</feature>
<keyword evidence="4" id="KW-0560">Oxidoreductase</keyword>
<dbReference type="Proteomes" id="UP000650628">
    <property type="component" value="Unassembled WGS sequence"/>
</dbReference>
<dbReference type="InterPro" id="IPR037396">
    <property type="entry name" value="FMN_HAD"/>
</dbReference>
<evidence type="ECO:0000256" key="5">
    <source>
        <dbReference type="ARBA" id="ARBA00024042"/>
    </source>
</evidence>
<dbReference type="FunFam" id="3.20.20.70:FF:000029">
    <property type="entry name" value="L-lactate dehydrogenase"/>
    <property type="match status" value="1"/>
</dbReference>
<sequence>MAVLADYQREIYFRGLEGVLPGLPTDLDALERTAEERLEPRAFAYVAGAAGTESTARANRAAFERHRIVPRMLSGVAEPDTSLELLGERMPAPVLLAPVGVLAIMHSEGELAVARAAAGLGTTMVLSTAAAHSMEQVAEASAGGPRWYQLYWPKDRDLAESFLDRARAAGYRALVVTLDNHTLAWRPRDLDQAYLPFLRGIGIANYVTDPVFQKAVGSPIGDHNLHDAVLAWTATFGDASLSWKDLPFLRERWDGPIILKGILHADDARRAAAAGMDGVVVSNHGGRQADGAIASLDALPAVAAAVGDRISVLFDSGIRTGSDVVKALALGARAVLLGRPYVYGLGLAGEAGVRHVIRSLLADLDITMMVCGIPSLGEITPEVLADP</sequence>
<dbReference type="PANTHER" id="PTHR10578">
    <property type="entry name" value="S -2-HYDROXY-ACID OXIDASE-RELATED"/>
    <property type="match status" value="1"/>
</dbReference>
<feature type="binding site" evidence="7">
    <location>
        <begin position="338"/>
        <end position="339"/>
    </location>
    <ligand>
        <name>FMN</name>
        <dbReference type="ChEBI" id="CHEBI:58210"/>
    </ligand>
</feature>
<dbReference type="PROSITE" id="PS00557">
    <property type="entry name" value="FMN_HYDROXY_ACID_DH_1"/>
    <property type="match status" value="1"/>
</dbReference>
<dbReference type="GO" id="GO:0016614">
    <property type="term" value="F:oxidoreductase activity, acting on CH-OH group of donors"/>
    <property type="evidence" value="ECO:0007669"/>
    <property type="project" value="UniProtKB-ARBA"/>
</dbReference>
<feature type="binding site" evidence="7">
    <location>
        <position position="284"/>
    </location>
    <ligand>
        <name>glyoxylate</name>
        <dbReference type="ChEBI" id="CHEBI:36655"/>
    </ligand>
</feature>
<feature type="binding site" evidence="7">
    <location>
        <position position="177"/>
    </location>
    <ligand>
        <name>FMN</name>
        <dbReference type="ChEBI" id="CHEBI:58210"/>
    </ligand>
</feature>
<protein>
    <submittedName>
        <fullName evidence="9">Oxidoreductase</fullName>
    </submittedName>
</protein>
<dbReference type="GO" id="GO:0010181">
    <property type="term" value="F:FMN binding"/>
    <property type="evidence" value="ECO:0007669"/>
    <property type="project" value="InterPro"/>
</dbReference>